<sequence>MVLEYQNRKRTFDRGLRILQPGDDRILLVDQKGRQLGLADFAFMALAEMGAVVLQRGAQNLAAVGNLADGDDGVSPERTGHHQRLPLEVADAADSGLARQIVDLPVELRSELRIGDAVGAPGHIAGAIQHGHAAITGAEVRMIIRPVKQIADAIKLAGHTEKTAHRKRRPCYPPNDIESCAFRHPERPSRSSINIPLGFLICKREADFYRDFIRAKANPSQRPQSPRTRLRKIIRRRFSVRPAASRNSRCSTRAEKRGHCDNARTAPSGSPGRSERCKAAPRAAAPENGGTMQSAPEHRRCGGSIR</sequence>
<gene>
    <name evidence="2" type="ORF">SDC9_115054</name>
</gene>
<dbReference type="AlphaFoldDB" id="A0A645BYC9"/>
<dbReference type="EMBL" id="VSSQ01022073">
    <property type="protein sequence ID" value="MPM68123.1"/>
    <property type="molecule type" value="Genomic_DNA"/>
</dbReference>
<comment type="caution">
    <text evidence="2">The sequence shown here is derived from an EMBL/GenBank/DDBJ whole genome shotgun (WGS) entry which is preliminary data.</text>
</comment>
<feature type="compositionally biased region" description="Basic and acidic residues" evidence="1">
    <location>
        <begin position="252"/>
        <end position="262"/>
    </location>
</feature>
<name>A0A645BYC9_9ZZZZ</name>
<feature type="region of interest" description="Disordered" evidence="1">
    <location>
        <begin position="241"/>
        <end position="306"/>
    </location>
</feature>
<reference evidence="2" key="1">
    <citation type="submission" date="2019-08" db="EMBL/GenBank/DDBJ databases">
        <authorList>
            <person name="Kucharzyk K."/>
            <person name="Murdoch R.W."/>
            <person name="Higgins S."/>
            <person name="Loffler F."/>
        </authorList>
    </citation>
    <scope>NUCLEOTIDE SEQUENCE</scope>
</reference>
<evidence type="ECO:0000313" key="2">
    <source>
        <dbReference type="EMBL" id="MPM68123.1"/>
    </source>
</evidence>
<organism evidence="2">
    <name type="scientific">bioreactor metagenome</name>
    <dbReference type="NCBI Taxonomy" id="1076179"/>
    <lineage>
        <taxon>unclassified sequences</taxon>
        <taxon>metagenomes</taxon>
        <taxon>ecological metagenomes</taxon>
    </lineage>
</organism>
<accession>A0A645BYC9</accession>
<evidence type="ECO:0000256" key="1">
    <source>
        <dbReference type="SAM" id="MobiDB-lite"/>
    </source>
</evidence>
<proteinExistence type="predicted"/>
<protein>
    <submittedName>
        <fullName evidence="2">Uncharacterized protein</fullName>
    </submittedName>
</protein>